<sequence length="181" mass="19134">MTDPGKAYEQLRADVEARGTATVRTVDLGVRALVIAVAVFALIVGLVLPWVHTPGGDALGFEILFGFGPAEQLGVLSVPRLFAFTSTLFGILASALALNTRRWGMTWIAAIGGWFAAVDGLLAIWTEQSLVRGTTPGPGAGLGMVIAEAAMVVLAILWFRTAWSRDPSKPEPTHPDPDDPA</sequence>
<keyword evidence="1" id="KW-0812">Transmembrane</keyword>
<gene>
    <name evidence="2" type="ORF">BJP25_07865</name>
</gene>
<dbReference type="EMBL" id="MKQR01000004">
    <property type="protein sequence ID" value="OLR95201.1"/>
    <property type="molecule type" value="Genomic_DNA"/>
</dbReference>
<feature type="transmembrane region" description="Helical" evidence="1">
    <location>
        <begin position="137"/>
        <end position="159"/>
    </location>
</feature>
<feature type="transmembrane region" description="Helical" evidence="1">
    <location>
        <begin position="81"/>
        <end position="98"/>
    </location>
</feature>
<dbReference type="Proteomes" id="UP000186040">
    <property type="component" value="Unassembled WGS sequence"/>
</dbReference>
<evidence type="ECO:0000256" key="1">
    <source>
        <dbReference type="SAM" id="Phobius"/>
    </source>
</evidence>
<keyword evidence="3" id="KW-1185">Reference proteome</keyword>
<feature type="transmembrane region" description="Helical" evidence="1">
    <location>
        <begin position="28"/>
        <end position="51"/>
    </location>
</feature>
<keyword evidence="1" id="KW-0472">Membrane</keyword>
<name>A0A1Q9LT73_9PSEU</name>
<feature type="transmembrane region" description="Helical" evidence="1">
    <location>
        <begin position="105"/>
        <end position="125"/>
    </location>
</feature>
<dbReference type="OrthoDB" id="4773013at2"/>
<evidence type="ECO:0000313" key="3">
    <source>
        <dbReference type="Proteomes" id="UP000186040"/>
    </source>
</evidence>
<evidence type="ECO:0000313" key="2">
    <source>
        <dbReference type="EMBL" id="OLR95201.1"/>
    </source>
</evidence>
<proteinExistence type="predicted"/>
<protein>
    <submittedName>
        <fullName evidence="2">Uncharacterized protein</fullName>
    </submittedName>
</protein>
<organism evidence="2 3">
    <name type="scientific">Actinokineospora bangkokensis</name>
    <dbReference type="NCBI Taxonomy" id="1193682"/>
    <lineage>
        <taxon>Bacteria</taxon>
        <taxon>Bacillati</taxon>
        <taxon>Actinomycetota</taxon>
        <taxon>Actinomycetes</taxon>
        <taxon>Pseudonocardiales</taxon>
        <taxon>Pseudonocardiaceae</taxon>
        <taxon>Actinokineospora</taxon>
    </lineage>
</organism>
<accession>A0A1Q9LT73</accession>
<dbReference type="AlphaFoldDB" id="A0A1Q9LT73"/>
<dbReference type="RefSeq" id="WP_075973106.1">
    <property type="nucleotide sequence ID" value="NZ_MKQR01000004.1"/>
</dbReference>
<reference evidence="2 3" key="1">
    <citation type="submission" date="2016-10" db="EMBL/GenBank/DDBJ databases">
        <title>The Draft Genome Sequence of Actinokineospora bangkokensis 44EHWT reveals the biosynthetic pathway of antifungal compounds Thailandins with unusual extender unit butylmalonyl-CoA.</title>
        <authorList>
            <person name="Greule A."/>
            <person name="Intra B."/>
            <person name="Flemming S."/>
            <person name="Rommel M.G."/>
            <person name="Panbangred W."/>
            <person name="Bechthold A."/>
        </authorList>
    </citation>
    <scope>NUCLEOTIDE SEQUENCE [LARGE SCALE GENOMIC DNA]</scope>
    <source>
        <strain evidence="2 3">44EHW</strain>
    </source>
</reference>
<dbReference type="STRING" id="1193682.BJP25_07865"/>
<keyword evidence="1" id="KW-1133">Transmembrane helix</keyword>
<comment type="caution">
    <text evidence="2">The sequence shown here is derived from an EMBL/GenBank/DDBJ whole genome shotgun (WGS) entry which is preliminary data.</text>
</comment>